<protein>
    <submittedName>
        <fullName evidence="1">Uncharacterized protein</fullName>
    </submittedName>
</protein>
<evidence type="ECO:0000313" key="1">
    <source>
        <dbReference type="EMBL" id="AJW71057.1"/>
    </source>
</evidence>
<dbReference type="AlphaFoldDB" id="A0A0D5C3S7"/>
<dbReference type="Proteomes" id="UP000032408">
    <property type="component" value="Chromosome"/>
</dbReference>
<reference evidence="2" key="1">
    <citation type="submission" date="2015-03" db="EMBL/GenBank/DDBJ databases">
        <title>Characterization of two novel Thaumarchaeota isolated from the Northern Adriatic Sea.</title>
        <authorList>
            <person name="Bayer B."/>
            <person name="Vojvoda J."/>
            <person name="Offre P."/>
            <person name="Srivastava A."/>
            <person name="Elisabeth N."/>
            <person name="Garcia J.A.L."/>
            <person name="Schleper C."/>
            <person name="Herndl G.J."/>
        </authorList>
    </citation>
    <scope>NUCLEOTIDE SEQUENCE [LARGE SCALE GENOMIC DNA]</scope>
    <source>
        <strain evidence="2">NF5</strain>
    </source>
</reference>
<keyword evidence="2" id="KW-1185">Reference proteome</keyword>
<proteinExistence type="predicted"/>
<gene>
    <name evidence="1" type="ORF">NADRNF5_1371</name>
</gene>
<dbReference type="GeneID" id="24820561"/>
<dbReference type="KEGG" id="nin:NADRNF5_1371"/>
<dbReference type="STRING" id="1580092.NADRNF5_1371"/>
<name>A0A0D5C3S7_9ARCH</name>
<dbReference type="RefSeq" id="WP_048116356.1">
    <property type="nucleotide sequence ID" value="NZ_CP011070.1"/>
</dbReference>
<evidence type="ECO:0000313" key="2">
    <source>
        <dbReference type="Proteomes" id="UP000032408"/>
    </source>
</evidence>
<accession>A0A0D5C3S7</accession>
<reference evidence="1 2" key="2">
    <citation type="journal article" date="2016" name="ISME J.">
        <title>Physiological and genomic characterization of two novel marine thaumarchaeal strains indicates niche differentiation.</title>
        <authorList>
            <person name="Bayer B."/>
            <person name="Vojvoda J."/>
            <person name="Offre P."/>
            <person name="Alves R.J."/>
            <person name="Elisabeth N.H."/>
            <person name="Garcia J.A."/>
            <person name="Volland J.M."/>
            <person name="Srivastava A."/>
            <person name="Schleper C."/>
            <person name="Herndl G.J."/>
        </authorList>
    </citation>
    <scope>NUCLEOTIDE SEQUENCE [LARGE SCALE GENOMIC DNA]</scope>
    <source>
        <strain evidence="1 2">NF5</strain>
    </source>
</reference>
<sequence>MVKIRINIKKEIVKIIHENEGIGTNESFTLFKKTHGKILSNPTYLKKIRELKEDKKIYEIKDTKGHKIKLVSLARKKQIDVIFRDYNREFKNFKSRLDIYDKLKPNLLDEQKICLFANFYTCYWIMVWKLNEIPDFLEKPAIKQLKQDMKDFEPELFVYFLEAGDYTRITRLGEDELTDQYFETIKKIDQILLK</sequence>
<dbReference type="HOGENOM" id="CLU_1399692_0_0_2"/>
<organism evidence="1 2">
    <name type="scientific">Nitrosopumilus adriaticus</name>
    <dbReference type="NCBI Taxonomy" id="1580092"/>
    <lineage>
        <taxon>Archaea</taxon>
        <taxon>Nitrososphaerota</taxon>
        <taxon>Nitrososphaeria</taxon>
        <taxon>Nitrosopumilales</taxon>
        <taxon>Nitrosopumilaceae</taxon>
        <taxon>Nitrosopumilus</taxon>
    </lineage>
</organism>
<dbReference type="EMBL" id="CP011070">
    <property type="protein sequence ID" value="AJW71057.1"/>
    <property type="molecule type" value="Genomic_DNA"/>
</dbReference>